<dbReference type="Pfam" id="PF02949">
    <property type="entry name" value="7tm_6"/>
    <property type="match status" value="1"/>
</dbReference>
<name>A0AAW2FSA4_9HYME</name>
<gene>
    <name evidence="11" type="ORF">PUN28_010125</name>
</gene>
<dbReference type="GO" id="GO:0004984">
    <property type="term" value="F:olfactory receptor activity"/>
    <property type="evidence" value="ECO:0007669"/>
    <property type="project" value="InterPro"/>
</dbReference>
<evidence type="ECO:0000256" key="7">
    <source>
        <dbReference type="ARBA" id="ARBA00023136"/>
    </source>
</evidence>
<reference evidence="11 12" key="1">
    <citation type="submission" date="2023-03" db="EMBL/GenBank/DDBJ databases">
        <title>High recombination rates correlate with genetic variation in Cardiocondyla obscurior ants.</title>
        <authorList>
            <person name="Errbii M."/>
        </authorList>
    </citation>
    <scope>NUCLEOTIDE SEQUENCE [LARGE SCALE GENOMIC DNA]</scope>
    <source>
        <strain evidence="11">Alpha-2009</strain>
        <tissue evidence="11">Whole body</tissue>
    </source>
</reference>
<dbReference type="GO" id="GO:0005549">
    <property type="term" value="F:odorant binding"/>
    <property type="evidence" value="ECO:0007669"/>
    <property type="project" value="InterPro"/>
</dbReference>
<dbReference type="AlphaFoldDB" id="A0AAW2FSA4"/>
<keyword evidence="6" id="KW-1133">Transmembrane helix</keyword>
<dbReference type="PANTHER" id="PTHR21137:SF35">
    <property type="entry name" value="ODORANT RECEPTOR 19A-RELATED"/>
    <property type="match status" value="1"/>
</dbReference>
<feature type="signal peptide" evidence="10">
    <location>
        <begin position="1"/>
        <end position="21"/>
    </location>
</feature>
<evidence type="ECO:0000256" key="8">
    <source>
        <dbReference type="ARBA" id="ARBA00023170"/>
    </source>
</evidence>
<evidence type="ECO:0000256" key="6">
    <source>
        <dbReference type="ARBA" id="ARBA00022989"/>
    </source>
</evidence>
<keyword evidence="3" id="KW-0716">Sensory transduction</keyword>
<keyword evidence="10" id="KW-0732">Signal</keyword>
<evidence type="ECO:0000313" key="12">
    <source>
        <dbReference type="Proteomes" id="UP001430953"/>
    </source>
</evidence>
<organism evidence="11 12">
    <name type="scientific">Cardiocondyla obscurior</name>
    <dbReference type="NCBI Taxonomy" id="286306"/>
    <lineage>
        <taxon>Eukaryota</taxon>
        <taxon>Metazoa</taxon>
        <taxon>Ecdysozoa</taxon>
        <taxon>Arthropoda</taxon>
        <taxon>Hexapoda</taxon>
        <taxon>Insecta</taxon>
        <taxon>Pterygota</taxon>
        <taxon>Neoptera</taxon>
        <taxon>Endopterygota</taxon>
        <taxon>Hymenoptera</taxon>
        <taxon>Apocrita</taxon>
        <taxon>Aculeata</taxon>
        <taxon>Formicoidea</taxon>
        <taxon>Formicidae</taxon>
        <taxon>Myrmicinae</taxon>
        <taxon>Cardiocondyla</taxon>
    </lineage>
</organism>
<keyword evidence="9" id="KW-0807">Transducer</keyword>
<evidence type="ECO:0000256" key="3">
    <source>
        <dbReference type="ARBA" id="ARBA00022606"/>
    </source>
</evidence>
<sequence>MVLTSMMFNIFIFCFIGELVTDQCKKVGEVAYMTNWYKLPHKTVRSLILIIVRSRIVIKITAGKIFHMSIQTFGAVIRTSVAYLNMLRTLTM</sequence>
<keyword evidence="2" id="KW-1003">Cell membrane</keyword>
<dbReference type="GO" id="GO:0007165">
    <property type="term" value="P:signal transduction"/>
    <property type="evidence" value="ECO:0007669"/>
    <property type="project" value="UniProtKB-KW"/>
</dbReference>
<evidence type="ECO:0000256" key="10">
    <source>
        <dbReference type="SAM" id="SignalP"/>
    </source>
</evidence>
<keyword evidence="12" id="KW-1185">Reference proteome</keyword>
<accession>A0AAW2FSA4</accession>
<dbReference type="EMBL" id="JADYXP020000009">
    <property type="protein sequence ID" value="KAL0117046.1"/>
    <property type="molecule type" value="Genomic_DNA"/>
</dbReference>
<dbReference type="GO" id="GO:0005886">
    <property type="term" value="C:plasma membrane"/>
    <property type="evidence" value="ECO:0007669"/>
    <property type="project" value="UniProtKB-SubCell"/>
</dbReference>
<keyword evidence="5" id="KW-0552">Olfaction</keyword>
<evidence type="ECO:0000256" key="2">
    <source>
        <dbReference type="ARBA" id="ARBA00022475"/>
    </source>
</evidence>
<comment type="subcellular location">
    <subcellularLocation>
        <location evidence="1">Cell membrane</location>
        <topology evidence="1">Multi-pass membrane protein</topology>
    </subcellularLocation>
</comment>
<evidence type="ECO:0000256" key="9">
    <source>
        <dbReference type="ARBA" id="ARBA00023224"/>
    </source>
</evidence>
<evidence type="ECO:0000313" key="11">
    <source>
        <dbReference type="EMBL" id="KAL0117046.1"/>
    </source>
</evidence>
<dbReference type="PANTHER" id="PTHR21137">
    <property type="entry name" value="ODORANT RECEPTOR"/>
    <property type="match status" value="1"/>
</dbReference>
<proteinExistence type="predicted"/>
<dbReference type="InterPro" id="IPR004117">
    <property type="entry name" value="7tm6_olfct_rcpt"/>
</dbReference>
<evidence type="ECO:0000256" key="1">
    <source>
        <dbReference type="ARBA" id="ARBA00004651"/>
    </source>
</evidence>
<comment type="caution">
    <text evidence="11">The sequence shown here is derived from an EMBL/GenBank/DDBJ whole genome shotgun (WGS) entry which is preliminary data.</text>
</comment>
<keyword evidence="7" id="KW-0472">Membrane</keyword>
<evidence type="ECO:0000256" key="5">
    <source>
        <dbReference type="ARBA" id="ARBA00022725"/>
    </source>
</evidence>
<keyword evidence="8" id="KW-0675">Receptor</keyword>
<evidence type="ECO:0000256" key="4">
    <source>
        <dbReference type="ARBA" id="ARBA00022692"/>
    </source>
</evidence>
<protein>
    <submittedName>
        <fullName evidence="11">Uncharacterized protein</fullName>
    </submittedName>
</protein>
<dbReference type="Proteomes" id="UP001430953">
    <property type="component" value="Unassembled WGS sequence"/>
</dbReference>
<keyword evidence="4" id="KW-0812">Transmembrane</keyword>
<feature type="chain" id="PRO_5043351726" evidence="10">
    <location>
        <begin position="22"/>
        <end position="92"/>
    </location>
</feature>